<dbReference type="STRING" id="1561998.A0A1I7UZS1"/>
<evidence type="ECO:0000256" key="1">
    <source>
        <dbReference type="SAM" id="MobiDB-lite"/>
    </source>
</evidence>
<reference evidence="4" key="1">
    <citation type="submission" date="2016-11" db="UniProtKB">
        <authorList>
            <consortium name="WormBaseParasite"/>
        </authorList>
    </citation>
    <scope>IDENTIFICATION</scope>
</reference>
<dbReference type="InterPro" id="IPR000242">
    <property type="entry name" value="PTP_cat"/>
</dbReference>
<dbReference type="InterPro" id="IPR029021">
    <property type="entry name" value="Prot-tyrosine_phosphatase-like"/>
</dbReference>
<protein>
    <submittedName>
        <fullName evidence="4">Tyrosine-protein phosphatase domain-containing protein</fullName>
    </submittedName>
</protein>
<feature type="compositionally biased region" description="Low complexity" evidence="1">
    <location>
        <begin position="49"/>
        <end position="58"/>
    </location>
</feature>
<dbReference type="Gene3D" id="3.90.190.10">
    <property type="entry name" value="Protein tyrosine phosphatase superfamily"/>
    <property type="match status" value="1"/>
</dbReference>
<feature type="region of interest" description="Disordered" evidence="1">
    <location>
        <begin position="1"/>
        <end position="114"/>
    </location>
</feature>
<proteinExistence type="predicted"/>
<organism evidence="3 4">
    <name type="scientific">Caenorhabditis tropicalis</name>
    <dbReference type="NCBI Taxonomy" id="1561998"/>
    <lineage>
        <taxon>Eukaryota</taxon>
        <taxon>Metazoa</taxon>
        <taxon>Ecdysozoa</taxon>
        <taxon>Nematoda</taxon>
        <taxon>Chromadorea</taxon>
        <taxon>Rhabditida</taxon>
        <taxon>Rhabditina</taxon>
        <taxon>Rhabditomorpha</taxon>
        <taxon>Rhabditoidea</taxon>
        <taxon>Rhabditidae</taxon>
        <taxon>Peloderinae</taxon>
        <taxon>Caenorhabditis</taxon>
    </lineage>
</organism>
<dbReference type="eggNOG" id="KOG0789">
    <property type="taxonomic scope" value="Eukaryota"/>
</dbReference>
<dbReference type="InterPro" id="IPR057980">
    <property type="entry name" value="TPR_INTS8"/>
</dbReference>
<feature type="domain" description="Tyrosine-protein phosphatase" evidence="2">
    <location>
        <begin position="141"/>
        <end position="342"/>
    </location>
</feature>
<dbReference type="PANTHER" id="PTHR23219:SF12">
    <property type="entry name" value="TYROSINE-PROTEIN PHOSPHATASE DOMAIN-CONTAINING PROTEIN-RELATED"/>
    <property type="match status" value="1"/>
</dbReference>
<dbReference type="GO" id="GO:0004725">
    <property type="term" value="F:protein tyrosine phosphatase activity"/>
    <property type="evidence" value="ECO:0007669"/>
    <property type="project" value="InterPro"/>
</dbReference>
<dbReference type="SMART" id="SM00194">
    <property type="entry name" value="PTPc"/>
    <property type="match status" value="1"/>
</dbReference>
<accession>A0A1I7UZS1</accession>
<name>A0A1I7UZS1_9PELO</name>
<evidence type="ECO:0000259" key="2">
    <source>
        <dbReference type="PROSITE" id="PS50055"/>
    </source>
</evidence>
<dbReference type="SUPFAM" id="SSF52799">
    <property type="entry name" value="(Phosphotyrosine protein) phosphatases II"/>
    <property type="match status" value="1"/>
</dbReference>
<evidence type="ECO:0000313" key="4">
    <source>
        <dbReference type="WBParaSite" id="Csp11.Scaffold630.g20975.t1"/>
    </source>
</evidence>
<feature type="compositionally biased region" description="Basic and acidic residues" evidence="1">
    <location>
        <begin position="30"/>
        <end position="39"/>
    </location>
</feature>
<dbReference type="PANTHER" id="PTHR23219">
    <property type="entry name" value="TYROSINE-PROTEIN PHOSPHATASE C15H7.3-RELATED"/>
    <property type="match status" value="1"/>
</dbReference>
<dbReference type="WBParaSite" id="Csp11.Scaffold630.g20975.t1">
    <property type="protein sequence ID" value="Csp11.Scaffold630.g20975.t1"/>
    <property type="gene ID" value="Csp11.Scaffold630.g20975"/>
</dbReference>
<keyword evidence="3" id="KW-1185">Reference proteome</keyword>
<evidence type="ECO:0000313" key="3">
    <source>
        <dbReference type="Proteomes" id="UP000095282"/>
    </source>
</evidence>
<dbReference type="Pfam" id="PF25756">
    <property type="entry name" value="TPR_INTS8"/>
    <property type="match status" value="1"/>
</dbReference>
<dbReference type="PROSITE" id="PS50055">
    <property type="entry name" value="TYR_PHOSPHATASE_PTP"/>
    <property type="match status" value="1"/>
</dbReference>
<sequence>MEKKKSKTNLLQKFADKFKKKKRVKSTSASRERSTELSRRPRAHRSPSKSKVSGGSPSADTKSKIDLMEVTAKGIKTEKKKSDKKKKKETTPQKSPSTLALRRADSVMEASGNARNVEKAVKSWMDHLEKPDFKKTTEATFASLDAIRVEMEKCQVFKKNLDLCQSENVELLDANRVKGNDGDFFYHGSILQMPTVTNKTTILAQLAVSDSPSSMESFWLMIAAQKIQRLYFVLGEDEMDKKTLSEHFPDDFAEFKTIRVNNRKTVGKSDEQPNSQLFYEVVPKDCAEAPFCMIEICDFWPDAKIPTTNYGRIAGTAASVFDSDVDADATCAIMSNYGAGRADLTRGTDPYWKIMTEYDVPTLKQALVELGPFWFPTKMHVSDFLQDLLERSVNSPTYTLQRLLLSKLHQLSNMRNFQSFLILLSTYSVELGDAYNIDLTFESLYIKATCANELMPWDRAHCEPSTSETALILQPEHVRSMENCTNMYYQCLALLVNSGEHPVVHEKASALNADIFKWAPIARVFSAFLTNYDDLNTQKKCAEGFWRSVTPEFNDAQPPRGIRRGPEAEQRMTAARKQLAYLFYFLSLFRDRQLVNFISGYIVSLHNKVMNIQKRPHMKIFGKLTKLFDLDGNFPKLEITNLDDIRQLLETTIEKAYGMSRTDPDAIRTYADFLFVEKDYQGAAKKYLEYFAANDPTLRVSTSSDVFDDMIIQRLRICTAHSGYLTMSMLTCQWLQVGRRKAYQKAMEMLKNNETRDVGANCAEFVIDVTAVEMLSQFYQEMRMTKSLNTLYTGASSLSANQNVPGILTKQEAERRTAKLMTALASIYFGLHL</sequence>
<dbReference type="AlphaFoldDB" id="A0A1I7UZS1"/>
<dbReference type="Proteomes" id="UP000095282">
    <property type="component" value="Unplaced"/>
</dbReference>